<evidence type="ECO:0000259" key="4">
    <source>
        <dbReference type="PROSITE" id="PS51393"/>
    </source>
</evidence>
<dbReference type="PROSITE" id="PS51393">
    <property type="entry name" value="LIPOXYGENASE_3"/>
    <property type="match status" value="2"/>
</dbReference>
<feature type="domain" description="Lipoxygenase" evidence="4">
    <location>
        <begin position="1"/>
        <end position="106"/>
    </location>
</feature>
<keyword evidence="6" id="KW-1185">Reference proteome</keyword>
<accession>A0AA41SRQ5</accession>
<evidence type="ECO:0000256" key="2">
    <source>
        <dbReference type="ARBA" id="ARBA00022964"/>
    </source>
</evidence>
<dbReference type="InterPro" id="IPR013819">
    <property type="entry name" value="LipOase_C"/>
</dbReference>
<evidence type="ECO:0000256" key="3">
    <source>
        <dbReference type="ARBA" id="ARBA00023002"/>
    </source>
</evidence>
<dbReference type="InterPro" id="IPR000907">
    <property type="entry name" value="LipOase"/>
</dbReference>
<dbReference type="PANTHER" id="PTHR11771">
    <property type="entry name" value="LIPOXYGENASE"/>
    <property type="match status" value="1"/>
</dbReference>
<dbReference type="SUPFAM" id="SSF48484">
    <property type="entry name" value="Lipoxigenase"/>
    <property type="match status" value="1"/>
</dbReference>
<gene>
    <name evidence="5" type="ORF">SUZIE_112655</name>
</gene>
<keyword evidence="2" id="KW-0223">Dioxygenase</keyword>
<comment type="caution">
    <text evidence="5">The sequence shown here is derived from an EMBL/GenBank/DDBJ whole genome shotgun (WGS) entry which is preliminary data.</text>
</comment>
<dbReference type="Pfam" id="PF00305">
    <property type="entry name" value="Lipoxygenase"/>
    <property type="match status" value="1"/>
</dbReference>
<keyword evidence="3" id="KW-0560">Oxidoreductase</keyword>
<protein>
    <submittedName>
        <fullName evidence="5">Arachidonate 12-lipoxygenase, 12S-type</fullName>
    </submittedName>
</protein>
<dbReference type="GO" id="GO:0046872">
    <property type="term" value="F:metal ion binding"/>
    <property type="evidence" value="ECO:0007669"/>
    <property type="project" value="UniProtKB-KW"/>
</dbReference>
<organism evidence="5 6">
    <name type="scientific">Sciurus carolinensis</name>
    <name type="common">Eastern gray squirrel</name>
    <dbReference type="NCBI Taxonomy" id="30640"/>
    <lineage>
        <taxon>Eukaryota</taxon>
        <taxon>Metazoa</taxon>
        <taxon>Chordata</taxon>
        <taxon>Craniata</taxon>
        <taxon>Vertebrata</taxon>
        <taxon>Euteleostomi</taxon>
        <taxon>Mammalia</taxon>
        <taxon>Eutheria</taxon>
        <taxon>Euarchontoglires</taxon>
        <taxon>Glires</taxon>
        <taxon>Rodentia</taxon>
        <taxon>Sciuromorpha</taxon>
        <taxon>Sciuridae</taxon>
        <taxon>Sciurinae</taxon>
        <taxon>Sciurini</taxon>
        <taxon>Sciurus</taxon>
    </lineage>
</organism>
<dbReference type="Proteomes" id="UP001166674">
    <property type="component" value="Unassembled WGS sequence"/>
</dbReference>
<feature type="domain" description="Lipoxygenase" evidence="4">
    <location>
        <begin position="107"/>
        <end position="243"/>
    </location>
</feature>
<proteinExistence type="predicted"/>
<reference evidence="5" key="1">
    <citation type="submission" date="2020-03" db="EMBL/GenBank/DDBJ databases">
        <title>Studies in the Genomics of Life Span.</title>
        <authorList>
            <person name="Glass D."/>
        </authorList>
    </citation>
    <scope>NUCLEOTIDE SEQUENCE</scope>
    <source>
        <strain evidence="5">SUZIE</strain>
        <tissue evidence="5">Muscle</tissue>
    </source>
</reference>
<evidence type="ECO:0000313" key="5">
    <source>
        <dbReference type="EMBL" id="MBZ3871379.1"/>
    </source>
</evidence>
<dbReference type="InterPro" id="IPR036226">
    <property type="entry name" value="LipOase_C_sf"/>
</dbReference>
<evidence type="ECO:0000256" key="1">
    <source>
        <dbReference type="ARBA" id="ARBA00022723"/>
    </source>
</evidence>
<dbReference type="GO" id="GO:0016702">
    <property type="term" value="F:oxidoreductase activity, acting on single donors with incorporation of molecular oxygen, incorporation of two atoms of oxygen"/>
    <property type="evidence" value="ECO:0007669"/>
    <property type="project" value="InterPro"/>
</dbReference>
<dbReference type="EMBL" id="JAATJV010166072">
    <property type="protein sequence ID" value="MBZ3871379.1"/>
    <property type="molecule type" value="Genomic_DNA"/>
</dbReference>
<dbReference type="GO" id="GO:0034440">
    <property type="term" value="P:lipid oxidation"/>
    <property type="evidence" value="ECO:0007669"/>
    <property type="project" value="InterPro"/>
</dbReference>
<name>A0AA41SRQ5_SCICA</name>
<dbReference type="Gene3D" id="1.20.245.10">
    <property type="entry name" value="Lipoxygenase-1, Domain 5"/>
    <property type="match status" value="2"/>
</dbReference>
<sequence>MLHHHPTEKVHKCWQEDELFGYQFLNGANPMLLRCSTSLPSRLVLPPGTEELGAQLEKELQNGSLFQTDFILLGGIPTSGIQGERQYLAAPVVMLKMEPNGKLLPVVIQLLAPHVHDTMEMNTQDQIQFDSDEGILAKAVSKGGGGHIDLAQWGMTQLTCCSLCPPDDLAEQGLLRIPSALYAHDDLQLWEIIARWGIIHLFNQRDDVVRGDPELQAWCQIMEVGLFQAQDRGKIHLRDRSFL</sequence>
<keyword evidence="1" id="KW-0479">Metal-binding</keyword>
<dbReference type="AlphaFoldDB" id="A0AA41SRQ5"/>
<evidence type="ECO:0000313" key="6">
    <source>
        <dbReference type="Proteomes" id="UP001166674"/>
    </source>
</evidence>